<evidence type="ECO:0000256" key="3">
    <source>
        <dbReference type="ARBA" id="ARBA00022475"/>
    </source>
</evidence>
<protein>
    <recommendedName>
        <fullName evidence="10">DoxX family protein</fullName>
    </recommendedName>
</protein>
<feature type="transmembrane region" description="Helical" evidence="7">
    <location>
        <begin position="52"/>
        <end position="70"/>
    </location>
</feature>
<feature type="transmembrane region" description="Helical" evidence="7">
    <location>
        <begin position="106"/>
        <end position="127"/>
    </location>
</feature>
<dbReference type="HOGENOM" id="CLU_058421_8_3_5"/>
<dbReference type="EMBL" id="CP004372">
    <property type="protein sequence ID" value="AHM04964.1"/>
    <property type="molecule type" value="Genomic_DNA"/>
</dbReference>
<evidence type="ECO:0000256" key="1">
    <source>
        <dbReference type="ARBA" id="ARBA00004651"/>
    </source>
</evidence>
<comment type="subcellular location">
    <subcellularLocation>
        <location evidence="1">Cell membrane</location>
        <topology evidence="1">Multi-pass membrane protein</topology>
    </subcellularLocation>
</comment>
<dbReference type="AlphaFoldDB" id="W8RUU5"/>
<evidence type="ECO:0000256" key="5">
    <source>
        <dbReference type="ARBA" id="ARBA00022989"/>
    </source>
</evidence>
<evidence type="ECO:0000256" key="2">
    <source>
        <dbReference type="ARBA" id="ARBA00006679"/>
    </source>
</evidence>
<dbReference type="InterPro" id="IPR051907">
    <property type="entry name" value="DoxX-like_oxidoreductase"/>
</dbReference>
<evidence type="ECO:0000256" key="7">
    <source>
        <dbReference type="SAM" id="Phobius"/>
    </source>
</evidence>
<dbReference type="eggNOG" id="COG2259">
    <property type="taxonomic scope" value="Bacteria"/>
</dbReference>
<dbReference type="RefSeq" id="WP_084613776.1">
    <property type="nucleotide sequence ID" value="NZ_CP004372.1"/>
</dbReference>
<dbReference type="PANTHER" id="PTHR33452">
    <property type="entry name" value="OXIDOREDUCTASE CATD-RELATED"/>
    <property type="match status" value="1"/>
</dbReference>
<gene>
    <name evidence="8" type="ORF">roselon_02654</name>
</gene>
<organism evidence="8 9">
    <name type="scientific">Roseicyclus elongatus DSM 19469</name>
    <dbReference type="NCBI Taxonomy" id="1294273"/>
    <lineage>
        <taxon>Bacteria</taxon>
        <taxon>Pseudomonadati</taxon>
        <taxon>Pseudomonadota</taxon>
        <taxon>Alphaproteobacteria</taxon>
        <taxon>Rhodobacterales</taxon>
        <taxon>Roseobacteraceae</taxon>
        <taxon>Roseicyclus</taxon>
    </lineage>
</organism>
<feature type="transmembrane region" description="Helical" evidence="7">
    <location>
        <begin position="12"/>
        <end position="32"/>
    </location>
</feature>
<evidence type="ECO:0000256" key="4">
    <source>
        <dbReference type="ARBA" id="ARBA00022692"/>
    </source>
</evidence>
<accession>W8RUU5</accession>
<dbReference type="KEGG" id="red:roselon_02654"/>
<dbReference type="PANTHER" id="PTHR33452:SF1">
    <property type="entry name" value="INNER MEMBRANE PROTEIN YPHA-RELATED"/>
    <property type="match status" value="1"/>
</dbReference>
<name>W8RUU5_9RHOB</name>
<evidence type="ECO:0000256" key="6">
    <source>
        <dbReference type="ARBA" id="ARBA00023136"/>
    </source>
</evidence>
<comment type="similarity">
    <text evidence="2">Belongs to the DoxX family.</text>
</comment>
<dbReference type="STRING" id="1294273.roselon_02654"/>
<keyword evidence="5 7" id="KW-1133">Transmembrane helix</keyword>
<dbReference type="OrthoDB" id="9810206at2"/>
<evidence type="ECO:0000313" key="9">
    <source>
        <dbReference type="Proteomes" id="UP000019593"/>
    </source>
</evidence>
<dbReference type="Pfam" id="PF07681">
    <property type="entry name" value="DoxX"/>
    <property type="match status" value="1"/>
</dbReference>
<evidence type="ECO:0000313" key="8">
    <source>
        <dbReference type="EMBL" id="AHM04964.1"/>
    </source>
</evidence>
<sequence>MRMLDALASRFDAALALVARVLMASLFLMAGISQIGDVRGFTERLAADGVPIVVGGLVFWVLILGGLLLAMGWATRAVALALGGFCLVSALLAYSDFEQATDMTMLLKNIALAGGFGFVFLHGPGAWSIDRAIARPSAD</sequence>
<feature type="transmembrane region" description="Helical" evidence="7">
    <location>
        <begin position="77"/>
        <end position="94"/>
    </location>
</feature>
<keyword evidence="3" id="KW-1003">Cell membrane</keyword>
<proteinExistence type="inferred from homology"/>
<reference evidence="8 9" key="1">
    <citation type="submission" date="2013-03" db="EMBL/GenBank/DDBJ databases">
        <authorList>
            <person name="Fiebig A."/>
            <person name="Goeker M."/>
            <person name="Klenk H.-P.P."/>
        </authorList>
    </citation>
    <scope>NUCLEOTIDE SEQUENCE [LARGE SCALE GENOMIC DNA]</scope>
    <source>
        <strain evidence="9">DSM 19469</strain>
    </source>
</reference>
<keyword evidence="6 7" id="KW-0472">Membrane</keyword>
<dbReference type="InterPro" id="IPR032808">
    <property type="entry name" value="DoxX"/>
</dbReference>
<keyword evidence="4 7" id="KW-0812">Transmembrane</keyword>
<keyword evidence="9" id="KW-1185">Reference proteome</keyword>
<dbReference type="Proteomes" id="UP000019593">
    <property type="component" value="Chromosome"/>
</dbReference>
<dbReference type="GO" id="GO:0005886">
    <property type="term" value="C:plasma membrane"/>
    <property type="evidence" value="ECO:0007669"/>
    <property type="project" value="UniProtKB-SubCell"/>
</dbReference>
<evidence type="ECO:0008006" key="10">
    <source>
        <dbReference type="Google" id="ProtNLM"/>
    </source>
</evidence>